<reference evidence="1" key="1">
    <citation type="journal article" date="2023" name="Nat. Commun.">
        <title>Diploid and tetraploid genomes of Acorus and the evolution of monocots.</title>
        <authorList>
            <person name="Ma L."/>
            <person name="Liu K.W."/>
            <person name="Li Z."/>
            <person name="Hsiao Y.Y."/>
            <person name="Qi Y."/>
            <person name="Fu T."/>
            <person name="Tang G.D."/>
            <person name="Zhang D."/>
            <person name="Sun W.H."/>
            <person name="Liu D.K."/>
            <person name="Li Y."/>
            <person name="Chen G.Z."/>
            <person name="Liu X.D."/>
            <person name="Liao X.Y."/>
            <person name="Jiang Y.T."/>
            <person name="Yu X."/>
            <person name="Hao Y."/>
            <person name="Huang J."/>
            <person name="Zhao X.W."/>
            <person name="Ke S."/>
            <person name="Chen Y.Y."/>
            <person name="Wu W.L."/>
            <person name="Hsu J.L."/>
            <person name="Lin Y.F."/>
            <person name="Huang M.D."/>
            <person name="Li C.Y."/>
            <person name="Huang L."/>
            <person name="Wang Z.W."/>
            <person name="Zhao X."/>
            <person name="Zhong W.Y."/>
            <person name="Peng D.H."/>
            <person name="Ahmad S."/>
            <person name="Lan S."/>
            <person name="Zhang J.S."/>
            <person name="Tsai W.C."/>
            <person name="Van de Peer Y."/>
            <person name="Liu Z.J."/>
        </authorList>
    </citation>
    <scope>NUCLEOTIDE SEQUENCE</scope>
    <source>
        <strain evidence="1">SCP</strain>
    </source>
</reference>
<sequence>MNVVSDTDGQLSSLGEEIRSFTESRDVAMSELAAAKLFALTMNEDLAMKITSNEINLILGIQSEKKDVKENYGIKPDTPFIKRRFAAVSRLCAPYIKQQLVKALVGNEDHDFRDFARLCCLYLFVCLFYTNSSHTIGWASFKYVEDINKMKEYAWSSSILDSMMKSIHQKKQKITNEHYSTGCMNTPI</sequence>
<keyword evidence="2" id="KW-1185">Reference proteome</keyword>
<dbReference type="Proteomes" id="UP001179952">
    <property type="component" value="Unassembled WGS sequence"/>
</dbReference>
<evidence type="ECO:0000313" key="2">
    <source>
        <dbReference type="Proteomes" id="UP001179952"/>
    </source>
</evidence>
<reference evidence="1" key="2">
    <citation type="submission" date="2023-06" db="EMBL/GenBank/DDBJ databases">
        <authorList>
            <person name="Ma L."/>
            <person name="Liu K.-W."/>
            <person name="Li Z."/>
            <person name="Hsiao Y.-Y."/>
            <person name="Qi Y."/>
            <person name="Fu T."/>
            <person name="Tang G."/>
            <person name="Zhang D."/>
            <person name="Sun W.-H."/>
            <person name="Liu D.-K."/>
            <person name="Li Y."/>
            <person name="Chen G.-Z."/>
            <person name="Liu X.-D."/>
            <person name="Liao X.-Y."/>
            <person name="Jiang Y.-T."/>
            <person name="Yu X."/>
            <person name="Hao Y."/>
            <person name="Huang J."/>
            <person name="Zhao X.-W."/>
            <person name="Ke S."/>
            <person name="Chen Y.-Y."/>
            <person name="Wu W.-L."/>
            <person name="Hsu J.-L."/>
            <person name="Lin Y.-F."/>
            <person name="Huang M.-D."/>
            <person name="Li C.-Y."/>
            <person name="Huang L."/>
            <person name="Wang Z.-W."/>
            <person name="Zhao X."/>
            <person name="Zhong W.-Y."/>
            <person name="Peng D.-H."/>
            <person name="Ahmad S."/>
            <person name="Lan S."/>
            <person name="Zhang J.-S."/>
            <person name="Tsai W.-C."/>
            <person name="Van De Peer Y."/>
            <person name="Liu Z.-J."/>
        </authorList>
    </citation>
    <scope>NUCLEOTIDE SEQUENCE</scope>
    <source>
        <strain evidence="1">SCP</strain>
        <tissue evidence="1">Leaves</tissue>
    </source>
</reference>
<protein>
    <submittedName>
        <fullName evidence="1">Uncharacterized protein</fullName>
    </submittedName>
</protein>
<gene>
    <name evidence="1" type="ORF">QJS04_geneDACA021138</name>
</gene>
<dbReference type="EMBL" id="JAUJYN010000001">
    <property type="protein sequence ID" value="KAK1280772.1"/>
    <property type="molecule type" value="Genomic_DNA"/>
</dbReference>
<name>A0AAV9BWL9_ACOGR</name>
<comment type="caution">
    <text evidence="1">The sequence shown here is derived from an EMBL/GenBank/DDBJ whole genome shotgun (WGS) entry which is preliminary data.</text>
</comment>
<organism evidence="1 2">
    <name type="scientific">Acorus gramineus</name>
    <name type="common">Dwarf sweet flag</name>
    <dbReference type="NCBI Taxonomy" id="55184"/>
    <lineage>
        <taxon>Eukaryota</taxon>
        <taxon>Viridiplantae</taxon>
        <taxon>Streptophyta</taxon>
        <taxon>Embryophyta</taxon>
        <taxon>Tracheophyta</taxon>
        <taxon>Spermatophyta</taxon>
        <taxon>Magnoliopsida</taxon>
        <taxon>Liliopsida</taxon>
        <taxon>Acoraceae</taxon>
        <taxon>Acorus</taxon>
    </lineage>
</organism>
<evidence type="ECO:0000313" key="1">
    <source>
        <dbReference type="EMBL" id="KAK1280772.1"/>
    </source>
</evidence>
<accession>A0AAV9BWL9</accession>
<proteinExistence type="predicted"/>
<dbReference type="AlphaFoldDB" id="A0AAV9BWL9"/>